<accession>A0A4C1SRM4</accession>
<evidence type="ECO:0000313" key="2">
    <source>
        <dbReference type="Proteomes" id="UP000299102"/>
    </source>
</evidence>
<dbReference type="EMBL" id="BGZK01007447">
    <property type="protein sequence ID" value="GBP03987.1"/>
    <property type="molecule type" value="Genomic_DNA"/>
</dbReference>
<sequence>MDVVLSSGGSNASGDSIELVRKPVKLCGEKDIEFIAYVKKNWAKEFKDTTQQSSQDNVLKLEKFYALVYRVIE</sequence>
<keyword evidence="2" id="KW-1185">Reference proteome</keyword>
<name>A0A4C1SRM4_EUMVA</name>
<gene>
    <name evidence="1" type="ORF">EVAR_73949_1</name>
</gene>
<dbReference type="Proteomes" id="UP000299102">
    <property type="component" value="Unassembled WGS sequence"/>
</dbReference>
<dbReference type="AlphaFoldDB" id="A0A4C1SRM4"/>
<dbReference type="OrthoDB" id="5920073at2759"/>
<comment type="caution">
    <text evidence="1">The sequence shown here is derived from an EMBL/GenBank/DDBJ whole genome shotgun (WGS) entry which is preliminary data.</text>
</comment>
<reference evidence="1 2" key="1">
    <citation type="journal article" date="2019" name="Commun. Biol.">
        <title>The bagworm genome reveals a unique fibroin gene that provides high tensile strength.</title>
        <authorList>
            <person name="Kono N."/>
            <person name="Nakamura H."/>
            <person name="Ohtoshi R."/>
            <person name="Tomita M."/>
            <person name="Numata K."/>
            <person name="Arakawa K."/>
        </authorList>
    </citation>
    <scope>NUCLEOTIDE SEQUENCE [LARGE SCALE GENOMIC DNA]</scope>
</reference>
<evidence type="ECO:0000313" key="1">
    <source>
        <dbReference type="EMBL" id="GBP03987.1"/>
    </source>
</evidence>
<proteinExistence type="predicted"/>
<protein>
    <submittedName>
        <fullName evidence="1">Uncharacterized protein</fullName>
    </submittedName>
</protein>
<organism evidence="1 2">
    <name type="scientific">Eumeta variegata</name>
    <name type="common">Bagworm moth</name>
    <name type="synonym">Eumeta japonica</name>
    <dbReference type="NCBI Taxonomy" id="151549"/>
    <lineage>
        <taxon>Eukaryota</taxon>
        <taxon>Metazoa</taxon>
        <taxon>Ecdysozoa</taxon>
        <taxon>Arthropoda</taxon>
        <taxon>Hexapoda</taxon>
        <taxon>Insecta</taxon>
        <taxon>Pterygota</taxon>
        <taxon>Neoptera</taxon>
        <taxon>Endopterygota</taxon>
        <taxon>Lepidoptera</taxon>
        <taxon>Glossata</taxon>
        <taxon>Ditrysia</taxon>
        <taxon>Tineoidea</taxon>
        <taxon>Psychidae</taxon>
        <taxon>Oiketicinae</taxon>
        <taxon>Eumeta</taxon>
    </lineage>
</organism>